<dbReference type="Proteomes" id="UP000245880">
    <property type="component" value="Unassembled WGS sequence"/>
</dbReference>
<dbReference type="SUPFAM" id="SSF48452">
    <property type="entry name" value="TPR-like"/>
    <property type="match status" value="1"/>
</dbReference>
<feature type="region of interest" description="Disordered" evidence="1">
    <location>
        <begin position="1"/>
        <end position="23"/>
    </location>
</feature>
<feature type="compositionally biased region" description="Polar residues" evidence="1">
    <location>
        <begin position="9"/>
        <end position="23"/>
    </location>
</feature>
<keyword evidence="3" id="KW-1185">Reference proteome</keyword>
<sequence>MGTLVHATAQRTPQPSPGASTTQAVGVTDFTVKYSRPGIKGRKAFQDSSALAPLNQLWRTGANAATTLEASTAFVFGGHKVPAGQYALFTIPSGSAWTVILNKNVKQGGTANYSQAEDVARVMVAPQSSNFTETFTIDFSNISDSSAVMNLSWASVTVPIELMVDTQELTMAGLNKAIAEKPEDPALLQSTAGYMLSKGKDLGQALSMVDKAIGIKETFSNLWLKAQILGKLGKVAEALPLAQKALAIGQSSGDSSFGFFKGQIEKGITDMQASLPAVKSLAPALKSKKKK</sequence>
<evidence type="ECO:0000256" key="1">
    <source>
        <dbReference type="SAM" id="MobiDB-lite"/>
    </source>
</evidence>
<evidence type="ECO:0000313" key="3">
    <source>
        <dbReference type="Proteomes" id="UP000245880"/>
    </source>
</evidence>
<gene>
    <name evidence="2" type="ORF">CLV98_10466</name>
</gene>
<protein>
    <recommendedName>
        <fullName evidence="4">DUF2911 domain-containing protein</fullName>
    </recommendedName>
</protein>
<evidence type="ECO:0000313" key="2">
    <source>
        <dbReference type="EMBL" id="PWJ58208.1"/>
    </source>
</evidence>
<organism evidence="2 3">
    <name type="scientific">Dyadobacter jejuensis</name>
    <dbReference type="NCBI Taxonomy" id="1082580"/>
    <lineage>
        <taxon>Bacteria</taxon>
        <taxon>Pseudomonadati</taxon>
        <taxon>Bacteroidota</taxon>
        <taxon>Cytophagia</taxon>
        <taxon>Cytophagales</taxon>
        <taxon>Spirosomataceae</taxon>
        <taxon>Dyadobacter</taxon>
    </lineage>
</organism>
<dbReference type="Gene3D" id="1.25.40.10">
    <property type="entry name" value="Tetratricopeptide repeat domain"/>
    <property type="match status" value="1"/>
</dbReference>
<evidence type="ECO:0008006" key="4">
    <source>
        <dbReference type="Google" id="ProtNLM"/>
    </source>
</evidence>
<dbReference type="EMBL" id="QGDT01000004">
    <property type="protein sequence ID" value="PWJ58208.1"/>
    <property type="molecule type" value="Genomic_DNA"/>
</dbReference>
<accession>A0A316ALE4</accession>
<name>A0A316ALE4_9BACT</name>
<dbReference type="InterPro" id="IPR011990">
    <property type="entry name" value="TPR-like_helical_dom_sf"/>
</dbReference>
<reference evidence="2 3" key="1">
    <citation type="submission" date="2018-03" db="EMBL/GenBank/DDBJ databases">
        <title>Genomic Encyclopedia of Archaeal and Bacterial Type Strains, Phase II (KMG-II): from individual species to whole genera.</title>
        <authorList>
            <person name="Goeker M."/>
        </authorList>
    </citation>
    <scope>NUCLEOTIDE SEQUENCE [LARGE SCALE GENOMIC DNA]</scope>
    <source>
        <strain evidence="2 3">DSM 100346</strain>
    </source>
</reference>
<dbReference type="AlphaFoldDB" id="A0A316ALE4"/>
<proteinExistence type="predicted"/>
<dbReference type="Pfam" id="PF11138">
    <property type="entry name" value="DUF2911"/>
    <property type="match status" value="1"/>
</dbReference>
<dbReference type="InterPro" id="IPR021314">
    <property type="entry name" value="DUF2911"/>
</dbReference>
<comment type="caution">
    <text evidence="2">The sequence shown here is derived from an EMBL/GenBank/DDBJ whole genome shotgun (WGS) entry which is preliminary data.</text>
</comment>